<keyword evidence="2" id="KW-0645">Protease</keyword>
<dbReference type="Gene3D" id="2.30.30.40">
    <property type="entry name" value="SH3 Domains"/>
    <property type="match status" value="1"/>
</dbReference>
<dbReference type="Proteomes" id="UP000286715">
    <property type="component" value="Unassembled WGS sequence"/>
</dbReference>
<dbReference type="InterPro" id="IPR041382">
    <property type="entry name" value="SH3_16"/>
</dbReference>
<keyword evidence="7" id="KW-1185">Reference proteome</keyword>
<protein>
    <submittedName>
        <fullName evidence="6">Hydrolase Nlp/P60</fullName>
    </submittedName>
</protein>
<feature type="domain" description="NlpC/P60" evidence="5">
    <location>
        <begin position="108"/>
        <end position="231"/>
    </location>
</feature>
<evidence type="ECO:0000256" key="2">
    <source>
        <dbReference type="ARBA" id="ARBA00022670"/>
    </source>
</evidence>
<dbReference type="InterPro" id="IPR038765">
    <property type="entry name" value="Papain-like_cys_pep_sf"/>
</dbReference>
<sequence>MVNQILFGELMYVLETKDEEWVKVRLTHDDYQGWVLTEQVSLIDDETFQIHYTDYTGYSADMVDLVLKKNSNHFYSILLGSKIPKMVNGEFTIAGETLVFSGPTVKGVKTRATIIDTALNYLYAPYLWGGRTHFGIDCSGLVQIAYRMAGVSMPRDSYQQATVGMQLSFVEEAMPGDLAFFDDEDGRIIHVGIVLPGKNIIHASGGMVRIDMLDQNGIYRPDLKKYSHRLRVLKNAFDINLKQL</sequence>
<dbReference type="GO" id="GO:0008234">
    <property type="term" value="F:cysteine-type peptidase activity"/>
    <property type="evidence" value="ECO:0007669"/>
    <property type="project" value="UniProtKB-KW"/>
</dbReference>
<evidence type="ECO:0000256" key="3">
    <source>
        <dbReference type="ARBA" id="ARBA00022801"/>
    </source>
</evidence>
<proteinExistence type="inferred from homology"/>
<keyword evidence="3 6" id="KW-0378">Hydrolase</keyword>
<dbReference type="EMBL" id="BHZE01000006">
    <property type="protein sequence ID" value="GCD77380.1"/>
    <property type="molecule type" value="Genomic_DNA"/>
</dbReference>
<comment type="caution">
    <text evidence="6">The sequence shown here is derived from an EMBL/GenBank/DDBJ whole genome shotgun (WGS) entry which is preliminary data.</text>
</comment>
<evidence type="ECO:0000256" key="4">
    <source>
        <dbReference type="ARBA" id="ARBA00022807"/>
    </source>
</evidence>
<gene>
    <name evidence="6" type="ORF">JCM31826_08620</name>
</gene>
<dbReference type="GO" id="GO:0006508">
    <property type="term" value="P:proteolysis"/>
    <property type="evidence" value="ECO:0007669"/>
    <property type="project" value="UniProtKB-KW"/>
</dbReference>
<dbReference type="Pfam" id="PF00877">
    <property type="entry name" value="NLPC_P60"/>
    <property type="match status" value="1"/>
</dbReference>
<dbReference type="Pfam" id="PF18348">
    <property type="entry name" value="SH3_16"/>
    <property type="match status" value="1"/>
</dbReference>
<dbReference type="PANTHER" id="PTHR47053">
    <property type="entry name" value="MUREIN DD-ENDOPEPTIDASE MEPH-RELATED"/>
    <property type="match status" value="1"/>
</dbReference>
<dbReference type="Gene3D" id="3.90.1720.10">
    <property type="entry name" value="endopeptidase domain like (from Nostoc punctiforme)"/>
    <property type="match status" value="1"/>
</dbReference>
<evidence type="ECO:0000313" key="7">
    <source>
        <dbReference type="Proteomes" id="UP000286715"/>
    </source>
</evidence>
<comment type="similarity">
    <text evidence="1">Belongs to the peptidase C40 family.</text>
</comment>
<dbReference type="InterPro" id="IPR000064">
    <property type="entry name" value="NLP_P60_dom"/>
</dbReference>
<name>A0A401XK67_9FLAO</name>
<evidence type="ECO:0000313" key="6">
    <source>
        <dbReference type="EMBL" id="GCD77380.1"/>
    </source>
</evidence>
<evidence type="ECO:0000259" key="5">
    <source>
        <dbReference type="PROSITE" id="PS51935"/>
    </source>
</evidence>
<reference evidence="6 7" key="1">
    <citation type="submission" date="2018-11" db="EMBL/GenBank/DDBJ databases">
        <title>Schleiferia aggregans sp. nov., a moderately thermophilic heterotrophic bacterium isolated from microbial mats at a terrestrial hot spring.</title>
        <authorList>
            <person name="Iino T."/>
            <person name="Ohkuma M."/>
            <person name="Haruta S."/>
        </authorList>
    </citation>
    <scope>NUCLEOTIDE SEQUENCE [LARGE SCALE GENOMIC DNA]</scope>
    <source>
        <strain evidence="6 7">LA</strain>
    </source>
</reference>
<evidence type="ECO:0000256" key="1">
    <source>
        <dbReference type="ARBA" id="ARBA00007074"/>
    </source>
</evidence>
<organism evidence="6 7">
    <name type="scientific">Thermaurantimonas aggregans</name>
    <dbReference type="NCBI Taxonomy" id="2173829"/>
    <lineage>
        <taxon>Bacteria</taxon>
        <taxon>Pseudomonadati</taxon>
        <taxon>Bacteroidota</taxon>
        <taxon>Flavobacteriia</taxon>
        <taxon>Flavobacteriales</taxon>
        <taxon>Schleiferiaceae</taxon>
        <taxon>Thermaurantimonas</taxon>
    </lineage>
</organism>
<accession>A0A401XK67</accession>
<dbReference type="PROSITE" id="PS51935">
    <property type="entry name" value="NLPC_P60"/>
    <property type="match status" value="1"/>
</dbReference>
<keyword evidence="4" id="KW-0788">Thiol protease</keyword>
<dbReference type="InterPro" id="IPR051202">
    <property type="entry name" value="Peptidase_C40"/>
</dbReference>
<dbReference type="AlphaFoldDB" id="A0A401XK67"/>
<dbReference type="SUPFAM" id="SSF54001">
    <property type="entry name" value="Cysteine proteinases"/>
    <property type="match status" value="1"/>
</dbReference>
<dbReference type="PANTHER" id="PTHR47053:SF1">
    <property type="entry name" value="MUREIN DD-ENDOPEPTIDASE MEPH-RELATED"/>
    <property type="match status" value="1"/>
</dbReference>